<name>A0ABU7XHI7_9HYPH</name>
<keyword evidence="2" id="KW-1185">Reference proteome</keyword>
<dbReference type="EMBL" id="JAZHYN010000019">
    <property type="protein sequence ID" value="MEF3366502.1"/>
    <property type="molecule type" value="Genomic_DNA"/>
</dbReference>
<protein>
    <submittedName>
        <fullName evidence="1">Uncharacterized protein</fullName>
    </submittedName>
</protein>
<dbReference type="Proteomes" id="UP001350748">
    <property type="component" value="Unassembled WGS sequence"/>
</dbReference>
<evidence type="ECO:0000313" key="2">
    <source>
        <dbReference type="Proteomes" id="UP001350748"/>
    </source>
</evidence>
<reference evidence="1 2" key="1">
    <citation type="submission" date="2024-02" db="EMBL/GenBank/DDBJ databases">
        <authorList>
            <person name="Grouzdev D."/>
        </authorList>
    </citation>
    <scope>NUCLEOTIDE SEQUENCE [LARGE SCALE GENOMIC DNA]</scope>
    <source>
        <strain evidence="1 2">9N</strain>
    </source>
</reference>
<gene>
    <name evidence="1" type="ORF">V3H18_08150</name>
</gene>
<dbReference type="RefSeq" id="WP_332081518.1">
    <property type="nucleotide sequence ID" value="NZ_JAZHYN010000019.1"/>
</dbReference>
<comment type="caution">
    <text evidence="1">The sequence shown here is derived from an EMBL/GenBank/DDBJ whole genome shotgun (WGS) entry which is preliminary data.</text>
</comment>
<evidence type="ECO:0000313" key="1">
    <source>
        <dbReference type="EMBL" id="MEF3366502.1"/>
    </source>
</evidence>
<organism evidence="1 2">
    <name type="scientific">Methylocystis borbori</name>
    <dbReference type="NCBI Taxonomy" id="3118750"/>
    <lineage>
        <taxon>Bacteria</taxon>
        <taxon>Pseudomonadati</taxon>
        <taxon>Pseudomonadota</taxon>
        <taxon>Alphaproteobacteria</taxon>
        <taxon>Hyphomicrobiales</taxon>
        <taxon>Methylocystaceae</taxon>
        <taxon>Methylocystis</taxon>
    </lineage>
</organism>
<proteinExistence type="predicted"/>
<sequence>MRADINSPKDLKVWLQERPPVVAAVIASRLGLRLIPFVIDPLPAGDLSAKERLQIVRAFRYVAIGRLATKHPSAALDQLMTVINSVAPSRTNFAGAAIAEASRSGVSLFEAARGDFYADAPSSRAWYAAGLASAVQEAGSPWFAIAEDAAWIDKFDDPHKLLAEPIWLTERTSASMPQPFLSRWISMCALLSHDDDSWKVWTGWYQDRLDGAIPEKDEIEYLRLSLVPNAATKANDDSEEGRQNWWREIEANSTIFKNDPRKANRLAARYIADFRQP</sequence>
<accession>A0ABU7XHI7</accession>